<dbReference type="AlphaFoldDB" id="A0AAW1PK07"/>
<evidence type="ECO:0000313" key="3">
    <source>
        <dbReference type="EMBL" id="KAK9809162.1"/>
    </source>
</evidence>
<feature type="coiled-coil region" evidence="1">
    <location>
        <begin position="196"/>
        <end position="265"/>
    </location>
</feature>
<name>A0AAW1PK07_9CHLO</name>
<feature type="compositionally biased region" description="Polar residues" evidence="2">
    <location>
        <begin position="51"/>
        <end position="69"/>
    </location>
</feature>
<feature type="compositionally biased region" description="Basic and acidic residues" evidence="2">
    <location>
        <begin position="134"/>
        <end position="144"/>
    </location>
</feature>
<sequence length="828" mass="90991">MLRSVLAAFARARRYTARDVQSGMNGAWGDVPVESLGTSLSDDVSDEEAKQQFNSDTEPSQGLGSQSSTAEADIALEQASVGGDSLHGDSQLVAPGDDPFAALDSNDGREPTRLRSSVDELVEELVKELRQQAFGEHAHQEHAHRSAILTPPRSGNGSPHRLHSYDASPDHGHQSRSADGVDDDNIYIAALDSRLQQAGQRRLNNREQEVAALRKEVDMLKVHQRDAQLLIQRQQGTNEELEMQKADLAKRLRAAEANMQESEREGSTFRSRWMEASEGFERLQGLLKSRDAECEALRRKAAEDADQLKARADACEREHGRCLALENEVSRLRELCTELERALAAENKRAETIASEERKLDNLCLRLRKDNEMLADKASQADRFCGELRDQVQALTGELKAGERKMSYLNGENEVLRKDNAALNKHLAALDAECAQLRTSLHTAKDEVQDMKERYRQLERAALSFDYSPDKPRRSPPGGPAYPYRTSSIIPAGSFQSPPGVDLNAPSQYAQPSTARGMEDSFDLFTGAPARASGSPRSSYQPARLFPQQVDGGAGDPSGPEHWGSSWERAQESFPPAGQRKASNQPAEYPSRPTYAGDYGPQMAALPAPPPRYPNAHMPAPSSYHPDYPSNPGLSSQQADARFAAEDQHPAYAAEQARAAGYGDVRSAQARADTVGYPDSAPTTSRDSYGQSQPPSHPPPSRAANARSRTGANANRRSPITGVEPGEAMPGSREEQAARGVATDWTARPYGTQLFLDDMMAKTASLEERLMALNMERQQLEAEYARMPPTAGRTIRERNRKAEVEARLEEVAREASNIRLQLKKLGVK</sequence>
<feature type="compositionally biased region" description="Low complexity" evidence="2">
    <location>
        <begin position="527"/>
        <end position="539"/>
    </location>
</feature>
<dbReference type="EMBL" id="JALJOR010000011">
    <property type="protein sequence ID" value="KAK9809162.1"/>
    <property type="molecule type" value="Genomic_DNA"/>
</dbReference>
<reference evidence="3 4" key="1">
    <citation type="journal article" date="2024" name="Nat. Commun.">
        <title>Phylogenomics reveals the evolutionary origins of lichenization in chlorophyte algae.</title>
        <authorList>
            <person name="Puginier C."/>
            <person name="Libourel C."/>
            <person name="Otte J."/>
            <person name="Skaloud P."/>
            <person name="Haon M."/>
            <person name="Grisel S."/>
            <person name="Petersen M."/>
            <person name="Berrin J.G."/>
            <person name="Delaux P.M."/>
            <person name="Dal Grande F."/>
            <person name="Keller J."/>
        </authorList>
    </citation>
    <scope>NUCLEOTIDE SEQUENCE [LARGE SCALE GENOMIC DNA]</scope>
    <source>
        <strain evidence="3 4">SAG 2043</strain>
    </source>
</reference>
<feature type="region of interest" description="Disordered" evidence="2">
    <location>
        <begin position="82"/>
        <end position="116"/>
    </location>
</feature>
<gene>
    <name evidence="3" type="ORF">WJX72_010452</name>
</gene>
<feature type="compositionally biased region" description="Low complexity" evidence="2">
    <location>
        <begin position="651"/>
        <end position="660"/>
    </location>
</feature>
<evidence type="ECO:0000256" key="1">
    <source>
        <dbReference type="SAM" id="Coils"/>
    </source>
</evidence>
<feature type="region of interest" description="Disordered" evidence="2">
    <location>
        <begin position="462"/>
        <end position="741"/>
    </location>
</feature>
<feature type="coiled-coil region" evidence="1">
    <location>
        <begin position="298"/>
        <end position="356"/>
    </location>
</feature>
<protein>
    <submittedName>
        <fullName evidence="3">Uncharacterized protein</fullName>
    </submittedName>
</protein>
<feature type="compositionally biased region" description="Polar residues" evidence="2">
    <location>
        <begin position="485"/>
        <end position="497"/>
    </location>
</feature>
<feature type="compositionally biased region" description="Polar residues" evidence="2">
    <location>
        <begin position="681"/>
        <end position="693"/>
    </location>
</feature>
<feature type="region of interest" description="Disordered" evidence="2">
    <location>
        <begin position="134"/>
        <end position="180"/>
    </location>
</feature>
<dbReference type="Proteomes" id="UP001489004">
    <property type="component" value="Unassembled WGS sequence"/>
</dbReference>
<keyword evidence="1" id="KW-0175">Coiled coil</keyword>
<comment type="caution">
    <text evidence="3">The sequence shown here is derived from an EMBL/GenBank/DDBJ whole genome shotgun (WGS) entry which is preliminary data.</text>
</comment>
<evidence type="ECO:0000313" key="4">
    <source>
        <dbReference type="Proteomes" id="UP001489004"/>
    </source>
</evidence>
<dbReference type="PANTHER" id="PTHR23159">
    <property type="entry name" value="CENTROSOMAL PROTEIN 2"/>
    <property type="match status" value="1"/>
</dbReference>
<dbReference type="PANTHER" id="PTHR23159:SF31">
    <property type="entry name" value="CENTROSOME-ASSOCIATED PROTEIN CEP250 ISOFORM X1"/>
    <property type="match status" value="1"/>
</dbReference>
<feature type="compositionally biased region" description="Polar residues" evidence="2">
    <location>
        <begin position="505"/>
        <end position="514"/>
    </location>
</feature>
<proteinExistence type="predicted"/>
<keyword evidence="4" id="KW-1185">Reference proteome</keyword>
<feature type="coiled-coil region" evidence="1">
    <location>
        <begin position="385"/>
        <end position="461"/>
    </location>
</feature>
<feature type="compositionally biased region" description="Basic and acidic residues" evidence="2">
    <location>
        <begin position="106"/>
        <end position="116"/>
    </location>
</feature>
<dbReference type="Gene3D" id="1.10.287.1490">
    <property type="match status" value="1"/>
</dbReference>
<feature type="region of interest" description="Disordered" evidence="2">
    <location>
        <begin position="20"/>
        <end position="69"/>
    </location>
</feature>
<accession>A0AAW1PK07</accession>
<evidence type="ECO:0000256" key="2">
    <source>
        <dbReference type="SAM" id="MobiDB-lite"/>
    </source>
</evidence>
<feature type="coiled-coil region" evidence="1">
    <location>
        <begin position="756"/>
        <end position="821"/>
    </location>
</feature>
<organism evidence="3 4">
    <name type="scientific">[Myrmecia] bisecta</name>
    <dbReference type="NCBI Taxonomy" id="41462"/>
    <lineage>
        <taxon>Eukaryota</taxon>
        <taxon>Viridiplantae</taxon>
        <taxon>Chlorophyta</taxon>
        <taxon>core chlorophytes</taxon>
        <taxon>Trebouxiophyceae</taxon>
        <taxon>Trebouxiales</taxon>
        <taxon>Trebouxiaceae</taxon>
        <taxon>Myrmecia</taxon>
    </lineage>
</organism>